<dbReference type="PANTHER" id="PTHR43067">
    <property type="entry name" value="OLIGOPEPTIDE/DIPEPTIDE ABC TRANSPORTER, ATPASE SUBUNIT"/>
    <property type="match status" value="1"/>
</dbReference>
<sequence length="274" mass="30907">MLEYKCVSIKGKLNCFCLSVREDSGILGERDSGKDLIIKSTFNLIKYDGEILLHGRKISKEDFWTKVSSVLYNPFDMFDPIYDIASHFVEIAVSHSVYSSDVAVEVAKDLLKSIGESEDVLYSYPSKLTPLRLKKVALVLASFLNPEYILIDDIEYGLSEIGRGVIVNTLLDLKSIINSNYVVFDNDPAVISRLSSYVVVLYKGDILEEGENVVEYPFHPYTIDLVSKSLSDENKVNERGCSYSYNCRFSTLKCREVKPNYVNVGGRLVKCHGF</sequence>
<dbReference type="SUPFAM" id="SSF52540">
    <property type="entry name" value="P-loop containing nucleoside triphosphate hydrolases"/>
    <property type="match status" value="1"/>
</dbReference>
<keyword evidence="1" id="KW-0547">Nucleotide-binding</keyword>
<dbReference type="EMBL" id="CP020477">
    <property type="protein sequence ID" value="ARM74751.1"/>
    <property type="molecule type" value="Genomic_DNA"/>
</dbReference>
<dbReference type="KEGG" id="aman:B6F84_01065"/>
<dbReference type="InterPro" id="IPR027417">
    <property type="entry name" value="P-loop_NTPase"/>
</dbReference>
<dbReference type="Gene3D" id="3.40.50.300">
    <property type="entry name" value="P-loop containing nucleotide triphosphate hydrolases"/>
    <property type="match status" value="1"/>
</dbReference>
<organism evidence="1 2">
    <name type="scientific">Acidianus manzaensis</name>
    <dbReference type="NCBI Taxonomy" id="282676"/>
    <lineage>
        <taxon>Archaea</taxon>
        <taxon>Thermoproteota</taxon>
        <taxon>Thermoprotei</taxon>
        <taxon>Sulfolobales</taxon>
        <taxon>Sulfolobaceae</taxon>
        <taxon>Acidianus</taxon>
    </lineage>
</organism>
<keyword evidence="1" id="KW-0067">ATP-binding</keyword>
<proteinExistence type="predicted"/>
<protein>
    <submittedName>
        <fullName evidence="1">Peptide ABC transporter ATP-binding protein</fullName>
    </submittedName>
</protein>
<dbReference type="OrthoDB" id="42574at2157"/>
<evidence type="ECO:0000313" key="2">
    <source>
        <dbReference type="Proteomes" id="UP000193404"/>
    </source>
</evidence>
<gene>
    <name evidence="1" type="ORF">B6F84_01065</name>
</gene>
<dbReference type="Proteomes" id="UP000193404">
    <property type="component" value="Chromosome"/>
</dbReference>
<dbReference type="PANTHER" id="PTHR43067:SF3">
    <property type="entry name" value="MALTOSE ABC TRANSPORTER, ATP-BINDING PROTEIN"/>
    <property type="match status" value="1"/>
</dbReference>
<dbReference type="GO" id="GO:0005524">
    <property type="term" value="F:ATP binding"/>
    <property type="evidence" value="ECO:0007669"/>
    <property type="project" value="UniProtKB-KW"/>
</dbReference>
<dbReference type="AlphaFoldDB" id="A0A1W6JWT9"/>
<reference evidence="1 2" key="1">
    <citation type="submission" date="2017-03" db="EMBL/GenBank/DDBJ databases">
        <title>Sulfur activation and transportation mechanism of thermophilic Archaea Acidianus manzaensis YN-25.</title>
        <authorList>
            <person name="Ma Y."/>
            <person name="Yang Y."/>
            <person name="Xia J."/>
        </authorList>
    </citation>
    <scope>NUCLEOTIDE SEQUENCE [LARGE SCALE GENOMIC DNA]</scope>
    <source>
        <strain evidence="1 2">YN-25</strain>
    </source>
</reference>
<name>A0A1W6JWT9_9CREN</name>
<keyword evidence="2" id="KW-1185">Reference proteome</keyword>
<dbReference type="STRING" id="282676.B6F84_01065"/>
<accession>A0A1W6JWT9</accession>
<evidence type="ECO:0000313" key="1">
    <source>
        <dbReference type="EMBL" id="ARM74751.1"/>
    </source>
</evidence>